<dbReference type="AlphaFoldDB" id="A0A084IMD6"/>
<keyword evidence="3" id="KW-1185">Reference proteome</keyword>
<name>A0A084IMD6_SALHC</name>
<evidence type="ECO:0000259" key="1">
    <source>
        <dbReference type="Pfam" id="PF00535"/>
    </source>
</evidence>
<dbReference type="PANTHER" id="PTHR43685">
    <property type="entry name" value="GLYCOSYLTRANSFERASE"/>
    <property type="match status" value="1"/>
</dbReference>
<dbReference type="InterPro" id="IPR050834">
    <property type="entry name" value="Glycosyltransf_2"/>
</dbReference>
<accession>A0A084IMD6</accession>
<dbReference type="OrthoDB" id="9801954at2"/>
<dbReference type="STRING" id="1304275.C41B8_07482"/>
<dbReference type="InterPro" id="IPR001173">
    <property type="entry name" value="Glyco_trans_2-like"/>
</dbReference>
<sequence length="402" mass="44751">MSAPDQADRVRVTAIISTYNRAGFLAEAIDSLLAQTRVPDELIIIDDASTDRTPDVLACYGASLQVIRHAENRGKPAGLNEVIPQAAGDYVWLFDDDDVALPDALARHIDFLDSHPDIDFTHSGAFHAPGRRPIWDRAGWRVNPVPQVAPEALLVETMMAMYSLMQGMLIPRNALVDIGLFDTTLDRCEDLDMLLRLAAAYRGGALAEPTYVYRDHDGIRGALGKQHAGQDRVAVMMAYRRRIFEAVYTRLALPTYVRHVGQVGDRDADCEVPAALLQRGCIMMRQGLLERAFADFAQAFAHPGFSGLDPVWRDTVLSRACDPEPWVFDAPLRTARTLVRLLEKHGQASLTRAFMRGAYWAFRRAMATRDRRTAAQSASFLAGLQKTRAVEAGRHKLRLIFP</sequence>
<dbReference type="eggNOG" id="COG1216">
    <property type="taxonomic scope" value="Bacteria"/>
</dbReference>
<dbReference type="PANTHER" id="PTHR43685:SF2">
    <property type="entry name" value="GLYCOSYLTRANSFERASE 2-LIKE DOMAIN-CONTAINING PROTEIN"/>
    <property type="match status" value="1"/>
</dbReference>
<organism evidence="2 3">
    <name type="scientific">Salinisphaera hydrothermalis (strain C41B8)</name>
    <dbReference type="NCBI Taxonomy" id="1304275"/>
    <lineage>
        <taxon>Bacteria</taxon>
        <taxon>Pseudomonadati</taxon>
        <taxon>Pseudomonadota</taxon>
        <taxon>Gammaproteobacteria</taxon>
        <taxon>Salinisphaerales</taxon>
        <taxon>Salinisphaeraceae</taxon>
        <taxon>Salinisphaera</taxon>
    </lineage>
</organism>
<gene>
    <name evidence="2" type="ORF">C41B8_07482</name>
</gene>
<comment type="caution">
    <text evidence="2">The sequence shown here is derived from an EMBL/GenBank/DDBJ whole genome shotgun (WGS) entry which is preliminary data.</text>
</comment>
<reference evidence="2 3" key="1">
    <citation type="submission" date="2013-03" db="EMBL/GenBank/DDBJ databases">
        <title>Salinisphaera hydrothermalis C41B8 Genome Sequencing.</title>
        <authorList>
            <person name="Li C."/>
            <person name="Lai Q."/>
            <person name="Shao Z."/>
        </authorList>
    </citation>
    <scope>NUCLEOTIDE SEQUENCE [LARGE SCALE GENOMIC DNA]</scope>
    <source>
        <strain evidence="2 3">C41B8</strain>
    </source>
</reference>
<dbReference type="Pfam" id="PF00535">
    <property type="entry name" value="Glycos_transf_2"/>
    <property type="match status" value="1"/>
</dbReference>
<dbReference type="EMBL" id="APNK01000008">
    <property type="protein sequence ID" value="KEZ77870.1"/>
    <property type="molecule type" value="Genomic_DNA"/>
</dbReference>
<dbReference type="Gene3D" id="3.90.550.10">
    <property type="entry name" value="Spore Coat Polysaccharide Biosynthesis Protein SpsA, Chain A"/>
    <property type="match status" value="1"/>
</dbReference>
<dbReference type="InterPro" id="IPR029044">
    <property type="entry name" value="Nucleotide-diphossugar_trans"/>
</dbReference>
<evidence type="ECO:0000313" key="3">
    <source>
        <dbReference type="Proteomes" id="UP000028302"/>
    </source>
</evidence>
<keyword evidence="2" id="KW-0808">Transferase</keyword>
<feature type="domain" description="Glycosyltransferase 2-like" evidence="1">
    <location>
        <begin position="14"/>
        <end position="122"/>
    </location>
</feature>
<proteinExistence type="predicted"/>
<evidence type="ECO:0000313" key="2">
    <source>
        <dbReference type="EMBL" id="KEZ77870.1"/>
    </source>
</evidence>
<dbReference type="CDD" id="cd00761">
    <property type="entry name" value="Glyco_tranf_GTA_type"/>
    <property type="match status" value="1"/>
</dbReference>
<dbReference type="Proteomes" id="UP000028302">
    <property type="component" value="Unassembled WGS sequence"/>
</dbReference>
<dbReference type="GO" id="GO:0016740">
    <property type="term" value="F:transferase activity"/>
    <property type="evidence" value="ECO:0007669"/>
    <property type="project" value="UniProtKB-KW"/>
</dbReference>
<protein>
    <submittedName>
        <fullName evidence="2">Family 2 glycosyl transferase</fullName>
    </submittedName>
</protein>
<dbReference type="SUPFAM" id="SSF53448">
    <property type="entry name" value="Nucleotide-diphospho-sugar transferases"/>
    <property type="match status" value="1"/>
</dbReference>